<dbReference type="EMBL" id="JBHTMY010000001">
    <property type="protein sequence ID" value="MFD1314072.1"/>
    <property type="molecule type" value="Genomic_DNA"/>
</dbReference>
<comment type="caution">
    <text evidence="1">The sequence shown here is derived from an EMBL/GenBank/DDBJ whole genome shotgun (WGS) entry which is preliminary data.</text>
</comment>
<reference evidence="2" key="1">
    <citation type="journal article" date="2019" name="Int. J. Syst. Evol. Microbiol.">
        <title>The Global Catalogue of Microorganisms (GCM) 10K type strain sequencing project: providing services to taxonomists for standard genome sequencing and annotation.</title>
        <authorList>
            <consortium name="The Broad Institute Genomics Platform"/>
            <consortium name="The Broad Institute Genome Sequencing Center for Infectious Disease"/>
            <person name="Wu L."/>
            <person name="Ma J."/>
        </authorList>
    </citation>
    <scope>NUCLEOTIDE SEQUENCE [LARGE SCALE GENOMIC DNA]</scope>
    <source>
        <strain evidence="2">CCUG 61485</strain>
    </source>
</reference>
<dbReference type="Pfam" id="PF25593">
    <property type="entry name" value="GldD_lipo"/>
    <property type="match status" value="1"/>
</dbReference>
<accession>A0ABW3XWZ1</accession>
<gene>
    <name evidence="1" type="primary">gldD</name>
    <name evidence="1" type="ORF">ACFQ39_00460</name>
</gene>
<sequence>MNRFIFYCSFFILVTLFSCKEDIFPKPKAQLRLQYPDSNYLFLTSDCPYTFEYSELATISTNEKCWTNIYYPTLKASINITYRPIENNLQELFMESEKLTFNHTIKADGISSLPFANKEHQTYGSLFEVTGNAASPLQFHLTDSIKHFITGAVYFDVSPNFDSIQPAISYIEKDLQKIMETTSWKN</sequence>
<dbReference type="PROSITE" id="PS51257">
    <property type="entry name" value="PROKAR_LIPOPROTEIN"/>
    <property type="match status" value="1"/>
</dbReference>
<dbReference type="Proteomes" id="UP001597201">
    <property type="component" value="Unassembled WGS sequence"/>
</dbReference>
<dbReference type="RefSeq" id="WP_377175337.1">
    <property type="nucleotide sequence ID" value="NZ_JBHTMY010000001.1"/>
</dbReference>
<evidence type="ECO:0000313" key="1">
    <source>
        <dbReference type="EMBL" id="MFD1314072.1"/>
    </source>
</evidence>
<proteinExistence type="predicted"/>
<evidence type="ECO:0000313" key="2">
    <source>
        <dbReference type="Proteomes" id="UP001597201"/>
    </source>
</evidence>
<name>A0ABW3XWZ1_9FLAO</name>
<dbReference type="InterPro" id="IPR019850">
    <property type="entry name" value="GldD-like"/>
</dbReference>
<keyword evidence="2" id="KW-1185">Reference proteome</keyword>
<keyword evidence="1" id="KW-0449">Lipoprotein</keyword>
<dbReference type="NCBIfam" id="TIGR03512">
    <property type="entry name" value="GldD_lipo"/>
    <property type="match status" value="1"/>
</dbReference>
<protein>
    <submittedName>
        <fullName evidence="1">Gliding motility lipoprotein GldD</fullName>
    </submittedName>
</protein>
<organism evidence="1 2">
    <name type="scientific">Namhaeicola litoreus</name>
    <dbReference type="NCBI Taxonomy" id="1052145"/>
    <lineage>
        <taxon>Bacteria</taxon>
        <taxon>Pseudomonadati</taxon>
        <taxon>Bacteroidota</taxon>
        <taxon>Flavobacteriia</taxon>
        <taxon>Flavobacteriales</taxon>
        <taxon>Flavobacteriaceae</taxon>
        <taxon>Namhaeicola</taxon>
    </lineage>
</organism>